<dbReference type="Proteomes" id="UP000323917">
    <property type="component" value="Chromosome"/>
</dbReference>
<gene>
    <name evidence="2" type="ORF">Pr1d_31260</name>
</gene>
<dbReference type="AlphaFoldDB" id="A0A5B9QDW3"/>
<proteinExistence type="predicted"/>
<evidence type="ECO:0000256" key="1">
    <source>
        <dbReference type="SAM" id="MobiDB-lite"/>
    </source>
</evidence>
<name>A0A5B9QDW3_9BACT</name>
<accession>A0A5B9QDW3</accession>
<sequence length="91" mass="10343">MIRTSAADMAIILSNGDFELEIVWQRLFRYLTCRPFAEPSNGLGSHHIESELEHSLRPPSLRMCANQYSAEHASSFRERKNPHPPFATSSV</sequence>
<evidence type="ECO:0000313" key="2">
    <source>
        <dbReference type="EMBL" id="QEG35820.1"/>
    </source>
</evidence>
<protein>
    <submittedName>
        <fullName evidence="2">Uncharacterized protein</fullName>
    </submittedName>
</protein>
<dbReference type="KEGG" id="bgok:Pr1d_31260"/>
<keyword evidence="3" id="KW-1185">Reference proteome</keyword>
<reference evidence="2 3" key="1">
    <citation type="submission" date="2019-08" db="EMBL/GenBank/DDBJ databases">
        <title>Deep-cultivation of Planctomycetes and their phenomic and genomic characterization uncovers novel biology.</title>
        <authorList>
            <person name="Wiegand S."/>
            <person name="Jogler M."/>
            <person name="Boedeker C."/>
            <person name="Pinto D."/>
            <person name="Vollmers J."/>
            <person name="Rivas-Marin E."/>
            <person name="Kohn T."/>
            <person name="Peeters S.H."/>
            <person name="Heuer A."/>
            <person name="Rast P."/>
            <person name="Oberbeckmann S."/>
            <person name="Bunk B."/>
            <person name="Jeske O."/>
            <person name="Meyerdierks A."/>
            <person name="Storesund J.E."/>
            <person name="Kallscheuer N."/>
            <person name="Luecker S."/>
            <person name="Lage O.M."/>
            <person name="Pohl T."/>
            <person name="Merkel B.J."/>
            <person name="Hornburger P."/>
            <person name="Mueller R.-W."/>
            <person name="Bruemmer F."/>
            <person name="Labrenz M."/>
            <person name="Spormann A.M."/>
            <person name="Op den Camp H."/>
            <person name="Overmann J."/>
            <person name="Amann R."/>
            <person name="Jetten M.S.M."/>
            <person name="Mascher T."/>
            <person name="Medema M.H."/>
            <person name="Devos D.P."/>
            <person name="Kaster A.-K."/>
            <person name="Ovreas L."/>
            <person name="Rohde M."/>
            <person name="Galperin M.Y."/>
            <person name="Jogler C."/>
        </authorList>
    </citation>
    <scope>NUCLEOTIDE SEQUENCE [LARGE SCALE GENOMIC DNA]</scope>
    <source>
        <strain evidence="2 3">Pr1d</strain>
    </source>
</reference>
<evidence type="ECO:0000313" key="3">
    <source>
        <dbReference type="Proteomes" id="UP000323917"/>
    </source>
</evidence>
<dbReference type="EMBL" id="CP042913">
    <property type="protein sequence ID" value="QEG35820.1"/>
    <property type="molecule type" value="Genomic_DNA"/>
</dbReference>
<organism evidence="2 3">
    <name type="scientific">Bythopirellula goksoeyrii</name>
    <dbReference type="NCBI Taxonomy" id="1400387"/>
    <lineage>
        <taxon>Bacteria</taxon>
        <taxon>Pseudomonadati</taxon>
        <taxon>Planctomycetota</taxon>
        <taxon>Planctomycetia</taxon>
        <taxon>Pirellulales</taxon>
        <taxon>Lacipirellulaceae</taxon>
        <taxon>Bythopirellula</taxon>
    </lineage>
</organism>
<feature type="region of interest" description="Disordered" evidence="1">
    <location>
        <begin position="72"/>
        <end position="91"/>
    </location>
</feature>